<evidence type="ECO:0000259" key="5">
    <source>
        <dbReference type="Pfam" id="PF00890"/>
    </source>
</evidence>
<evidence type="ECO:0000256" key="3">
    <source>
        <dbReference type="ARBA" id="ARBA00022827"/>
    </source>
</evidence>
<dbReference type="Gene3D" id="3.90.700.10">
    <property type="entry name" value="Succinate dehydrogenase/fumarate reductase flavoprotein, catalytic domain"/>
    <property type="match status" value="1"/>
</dbReference>
<keyword evidence="3" id="KW-0274">FAD</keyword>
<feature type="domain" description="FAD-dependent oxidoreductase 2 FAD-binding" evidence="5">
    <location>
        <begin position="16"/>
        <end position="507"/>
    </location>
</feature>
<evidence type="ECO:0000256" key="1">
    <source>
        <dbReference type="ARBA" id="ARBA00001974"/>
    </source>
</evidence>
<proteinExistence type="predicted"/>
<reference evidence="6" key="1">
    <citation type="submission" date="2022-10" db="EMBL/GenBank/DDBJ databases">
        <title>The complete genomes of actinobacterial strains from the NBC collection.</title>
        <authorList>
            <person name="Joergensen T.S."/>
            <person name="Alvarez Arevalo M."/>
            <person name="Sterndorff E.B."/>
            <person name="Faurdal D."/>
            <person name="Vuksanovic O."/>
            <person name="Mourched A.-S."/>
            <person name="Charusanti P."/>
            <person name="Shaw S."/>
            <person name="Blin K."/>
            <person name="Weber T."/>
        </authorList>
    </citation>
    <scope>NUCLEOTIDE SEQUENCE</scope>
    <source>
        <strain evidence="6">NBC_00148</strain>
    </source>
</reference>
<keyword evidence="4" id="KW-0560">Oxidoreductase</keyword>
<dbReference type="Pfam" id="PF00890">
    <property type="entry name" value="FAD_binding_2"/>
    <property type="match status" value="1"/>
</dbReference>
<dbReference type="InterPro" id="IPR050315">
    <property type="entry name" value="FAD-oxidoreductase_2"/>
</dbReference>
<protein>
    <submittedName>
        <fullName evidence="6">FAD-binding protein</fullName>
    </submittedName>
</protein>
<dbReference type="SUPFAM" id="SSF51905">
    <property type="entry name" value="FAD/NAD(P)-binding domain"/>
    <property type="match status" value="1"/>
</dbReference>
<dbReference type="PANTHER" id="PTHR43400:SF10">
    <property type="entry name" value="3-OXOSTEROID 1-DEHYDROGENASE"/>
    <property type="match status" value="1"/>
</dbReference>
<dbReference type="EMBL" id="CP108169">
    <property type="protein sequence ID" value="WTQ77780.1"/>
    <property type="molecule type" value="Genomic_DNA"/>
</dbReference>
<name>A0AAU1M2A5_9ACTN</name>
<dbReference type="AlphaFoldDB" id="A0AAU1M2A5"/>
<dbReference type="PANTHER" id="PTHR43400">
    <property type="entry name" value="FUMARATE REDUCTASE"/>
    <property type="match status" value="1"/>
</dbReference>
<organism evidence="6">
    <name type="scientific">Streptomyces sp. NBC_00148</name>
    <dbReference type="NCBI Taxonomy" id="2903626"/>
    <lineage>
        <taxon>Bacteria</taxon>
        <taxon>Bacillati</taxon>
        <taxon>Actinomycetota</taxon>
        <taxon>Actinomycetes</taxon>
        <taxon>Kitasatosporales</taxon>
        <taxon>Streptomycetaceae</taxon>
        <taxon>Streptomyces</taxon>
    </lineage>
</organism>
<sequence>MAVQHHHGPPADETYDVIVVGFGGAGACAAIAAAEAGASVLVLERSYGGGSTAHSGGVVYAGGGTDVQRGAGVADTPDQMFAYLKKETQGAVADETLRAFADGSPGMIGWLRKQGLEFDSSLCDYKTSYPTNRHYLYYSGNELVPEFAEVARPAARGHRTHAKNFTGAVYYERLRRSALEKGVTVRPLADVRRLITEDGKVVGVEFDAPERGREPGHWHEKLAKAAGKMTIYYRPVGSRLSRVTENAQRRRSRTYQARARGGVVLATGGFGFDKEMIRRHAPRYVDINPLGPGGETGSAVKLGAQAGAVTDRMDSISGWRFICPPAAFMKGIVVNAQGRRFTNEQLYGATMTKPLIEEHGGRGFVILDAETWRLARSQLRTQAAFFHVPQLAYIFSPFGHRKAGSLAKLARGCGIDAAGLVEAAAEHDAAVTAGEPDAFGKDDEHRHSLAKGPYYAVDISPDASPVFYPISFITLGGLVVDERTGASVREGGEAIPGLYAAGRSAVGICSNSYVSGLSLADAVFSGRRAGEHAALSARQSTNSEKETA</sequence>
<dbReference type="GO" id="GO:0033765">
    <property type="term" value="F:steroid dehydrogenase activity, acting on the CH-CH group of donors"/>
    <property type="evidence" value="ECO:0007669"/>
    <property type="project" value="UniProtKB-ARBA"/>
</dbReference>
<comment type="cofactor">
    <cofactor evidence="1">
        <name>FAD</name>
        <dbReference type="ChEBI" id="CHEBI:57692"/>
    </cofactor>
</comment>
<keyword evidence="2" id="KW-0285">Flavoprotein</keyword>
<evidence type="ECO:0000256" key="2">
    <source>
        <dbReference type="ARBA" id="ARBA00022630"/>
    </source>
</evidence>
<dbReference type="Gene3D" id="3.50.50.60">
    <property type="entry name" value="FAD/NAD(P)-binding domain"/>
    <property type="match status" value="3"/>
</dbReference>
<dbReference type="InterPro" id="IPR027477">
    <property type="entry name" value="Succ_DH/fumarate_Rdtase_cat_sf"/>
</dbReference>
<dbReference type="NCBIfam" id="NF005511">
    <property type="entry name" value="PRK07121.1-4"/>
    <property type="match status" value="1"/>
</dbReference>
<evidence type="ECO:0000256" key="4">
    <source>
        <dbReference type="ARBA" id="ARBA00023002"/>
    </source>
</evidence>
<dbReference type="InterPro" id="IPR036188">
    <property type="entry name" value="FAD/NAD-bd_sf"/>
</dbReference>
<evidence type="ECO:0000313" key="6">
    <source>
        <dbReference type="EMBL" id="WTQ77780.1"/>
    </source>
</evidence>
<dbReference type="GO" id="GO:0008202">
    <property type="term" value="P:steroid metabolic process"/>
    <property type="evidence" value="ECO:0007669"/>
    <property type="project" value="UniProtKB-ARBA"/>
</dbReference>
<accession>A0AAU1M2A5</accession>
<dbReference type="InterPro" id="IPR003953">
    <property type="entry name" value="FAD-dep_OxRdtase_2_FAD-bd"/>
</dbReference>
<dbReference type="SUPFAM" id="SSF56425">
    <property type="entry name" value="Succinate dehydrogenase/fumarate reductase flavoprotein, catalytic domain"/>
    <property type="match status" value="1"/>
</dbReference>
<gene>
    <name evidence="6" type="ORF">OG222_33610</name>
</gene>